<dbReference type="KEGG" id="dko:I596_650"/>
<keyword evidence="3" id="KW-1185">Reference proteome</keyword>
<accession>A0A167GL92</accession>
<dbReference type="GO" id="GO:0008237">
    <property type="term" value="F:metallopeptidase activity"/>
    <property type="evidence" value="ECO:0007669"/>
    <property type="project" value="InterPro"/>
</dbReference>
<dbReference type="Gene3D" id="3.40.390.10">
    <property type="entry name" value="Collagenase (Catalytic Domain)"/>
    <property type="match status" value="1"/>
</dbReference>
<dbReference type="InterPro" id="IPR024079">
    <property type="entry name" value="MetalloPept_cat_dom_sf"/>
</dbReference>
<reference evidence="2 3" key="1">
    <citation type="submission" date="2016-04" db="EMBL/GenBank/DDBJ databases">
        <title>Complete genome sequence of Dokdonella koreensis DS-123T.</title>
        <authorList>
            <person name="Kim J.F."/>
            <person name="Lee H."/>
            <person name="Kwak M.-J."/>
        </authorList>
    </citation>
    <scope>NUCLEOTIDE SEQUENCE [LARGE SCALE GENOMIC DNA]</scope>
    <source>
        <strain evidence="2 3">DS-123</strain>
    </source>
</reference>
<dbReference type="Pfam" id="PF13688">
    <property type="entry name" value="Reprolysin_5"/>
    <property type="match status" value="1"/>
</dbReference>
<proteinExistence type="predicted"/>
<protein>
    <submittedName>
        <fullName evidence="2">Peptidyl-Asp metallopeptidase</fullName>
    </submittedName>
</protein>
<dbReference type="Proteomes" id="UP000076830">
    <property type="component" value="Chromosome"/>
</dbReference>
<evidence type="ECO:0000256" key="1">
    <source>
        <dbReference type="SAM" id="MobiDB-lite"/>
    </source>
</evidence>
<dbReference type="EMBL" id="CP015249">
    <property type="protein sequence ID" value="ANB16686.1"/>
    <property type="molecule type" value="Genomic_DNA"/>
</dbReference>
<evidence type="ECO:0000313" key="3">
    <source>
        <dbReference type="Proteomes" id="UP000076830"/>
    </source>
</evidence>
<organism evidence="2 3">
    <name type="scientific">Dokdonella koreensis DS-123</name>
    <dbReference type="NCBI Taxonomy" id="1300342"/>
    <lineage>
        <taxon>Bacteria</taxon>
        <taxon>Pseudomonadati</taxon>
        <taxon>Pseudomonadota</taxon>
        <taxon>Gammaproteobacteria</taxon>
        <taxon>Lysobacterales</taxon>
        <taxon>Rhodanobacteraceae</taxon>
        <taxon>Dokdonella</taxon>
    </lineage>
</organism>
<dbReference type="SUPFAM" id="SSF55486">
    <property type="entry name" value="Metalloproteases ('zincins'), catalytic domain"/>
    <property type="match status" value="1"/>
</dbReference>
<dbReference type="STRING" id="1300342.I596_650"/>
<sequence length="510" mass="55591">MDCHGCAMAAIPALAQEQPPRLFTQVQTQEPPAEPGPWSQTWHIEIDQQAIQQPAEAITLNLPGQREIVVHREFWSPRQGYMILLVGDGPETIELPDPNVAPEDFSWRWYGRTDGYVVALTFEKGYLAGRIWGSGGKYALNPREGKRTELGLVNPDWWQLHPERNEPPQMAVNDSQSELPLEPATNEHPAGPGSWDLSCPGPLPTAVSKIDVLVLYTSAVFIANGSTLGGVRVVAQREIDEANQSLRNSLVNSVRFYLSGIQAVPETASPPYDLASIAVGLNRLAGTIETPGVYPGWTYPGTPAVRALRDTYGADIVALARKDGTEELSCGVAFVQRYYNYSPPIGPGPEFERKAYMVFDPDCAADRLNFAHELGHLLGMEHDPANMEMPSSGFPSCPWSFGHRNANLAQPQFAFRTVMSYSRNTGAAGPLCSSDAACPLIDAYSNPGLSWAGSLFETGTFPGAVPIGRNVGEPPFTYPPSKANDTLARIAPIVEAFRARPDRIFANGFQ</sequence>
<gene>
    <name evidence="2" type="ORF">I596_650</name>
</gene>
<feature type="region of interest" description="Disordered" evidence="1">
    <location>
        <begin position="163"/>
        <end position="191"/>
    </location>
</feature>
<evidence type="ECO:0000313" key="2">
    <source>
        <dbReference type="EMBL" id="ANB16686.1"/>
    </source>
</evidence>
<name>A0A167GL92_9GAMM</name>
<dbReference type="AlphaFoldDB" id="A0A167GL92"/>